<accession>A0A1H8RMN0</accession>
<dbReference type="GO" id="GO:0016301">
    <property type="term" value="F:kinase activity"/>
    <property type="evidence" value="ECO:0007669"/>
    <property type="project" value="UniProtKB-KW"/>
</dbReference>
<gene>
    <name evidence="10" type="ORF">SAMN04490178_10412</name>
</gene>
<evidence type="ECO:0000256" key="8">
    <source>
        <dbReference type="ARBA" id="ARBA00022777"/>
    </source>
</evidence>
<keyword evidence="3" id="KW-0963">Cytoplasm</keyword>
<evidence type="ECO:0000256" key="5">
    <source>
        <dbReference type="ARBA" id="ARBA00022597"/>
    </source>
</evidence>
<evidence type="ECO:0000256" key="1">
    <source>
        <dbReference type="ARBA" id="ARBA00004496"/>
    </source>
</evidence>
<comment type="subcellular location">
    <subcellularLocation>
        <location evidence="1">Cytoplasm</location>
    </subcellularLocation>
</comment>
<organism evidence="10 11">
    <name type="scientific">Propionispora vibrioides</name>
    <dbReference type="NCBI Taxonomy" id="112903"/>
    <lineage>
        <taxon>Bacteria</taxon>
        <taxon>Bacillati</taxon>
        <taxon>Bacillota</taxon>
        <taxon>Negativicutes</taxon>
        <taxon>Selenomonadales</taxon>
        <taxon>Sporomusaceae</taxon>
        <taxon>Propionispora</taxon>
    </lineage>
</organism>
<dbReference type="InterPro" id="IPR004701">
    <property type="entry name" value="PTS_EIIA_man-typ"/>
</dbReference>
<dbReference type="CDD" id="cd00006">
    <property type="entry name" value="PTS_IIA_man"/>
    <property type="match status" value="1"/>
</dbReference>
<dbReference type="InterPro" id="IPR013789">
    <property type="entry name" value="PTS_EIIA_man"/>
</dbReference>
<dbReference type="InterPro" id="IPR051471">
    <property type="entry name" value="Bacterial_PTS_sugar_comp"/>
</dbReference>
<evidence type="ECO:0000256" key="2">
    <source>
        <dbReference type="ARBA" id="ARBA00022448"/>
    </source>
</evidence>
<dbReference type="PANTHER" id="PTHR33799">
    <property type="entry name" value="PTS PERMEASE-RELATED-RELATED"/>
    <property type="match status" value="1"/>
</dbReference>
<sequence length="140" mass="15305">MIGLIVCTHGKFSEELVRASEMMFGRQDNLQYLTFEPGESAEDLVDRYKAALNKLEDKQAVLFLVDLFGGSPYNAAGRVAAENQNSMDVVTGVNLPMLLEIYGTRKFSSLPELVDIAMSAGSSAIKSFRANFDTNAGEDL</sequence>
<dbReference type="GO" id="GO:0016773">
    <property type="term" value="F:phosphotransferase activity, alcohol group as acceptor"/>
    <property type="evidence" value="ECO:0007669"/>
    <property type="project" value="InterPro"/>
</dbReference>
<evidence type="ECO:0000256" key="3">
    <source>
        <dbReference type="ARBA" id="ARBA00022490"/>
    </source>
</evidence>
<evidence type="ECO:0000256" key="7">
    <source>
        <dbReference type="ARBA" id="ARBA00022683"/>
    </source>
</evidence>
<dbReference type="GO" id="GO:0005737">
    <property type="term" value="C:cytoplasm"/>
    <property type="evidence" value="ECO:0007669"/>
    <property type="project" value="UniProtKB-SubCell"/>
</dbReference>
<proteinExistence type="predicted"/>
<dbReference type="InterPro" id="IPR033887">
    <property type="entry name" value="PTS_IIA_man"/>
</dbReference>
<protein>
    <submittedName>
        <fullName evidence="10">PTS system D-mannose-specific IIA component, Man family</fullName>
    </submittedName>
</protein>
<dbReference type="PROSITE" id="PS51096">
    <property type="entry name" value="PTS_EIIA_TYPE_4"/>
    <property type="match status" value="1"/>
</dbReference>
<dbReference type="GO" id="GO:0009401">
    <property type="term" value="P:phosphoenolpyruvate-dependent sugar phosphotransferase system"/>
    <property type="evidence" value="ECO:0007669"/>
    <property type="project" value="UniProtKB-KW"/>
</dbReference>
<keyword evidence="4" id="KW-0597">Phosphoprotein</keyword>
<dbReference type="EMBL" id="FODY01000004">
    <property type="protein sequence ID" value="SEO67592.1"/>
    <property type="molecule type" value="Genomic_DNA"/>
</dbReference>
<dbReference type="RefSeq" id="WP_091744271.1">
    <property type="nucleotide sequence ID" value="NZ_FODY01000004.1"/>
</dbReference>
<dbReference type="SUPFAM" id="SSF53062">
    <property type="entry name" value="PTS system fructose IIA component-like"/>
    <property type="match status" value="1"/>
</dbReference>
<dbReference type="OrthoDB" id="9799827at2"/>
<dbReference type="InterPro" id="IPR036662">
    <property type="entry name" value="PTS_EIIA_man-typ_sf"/>
</dbReference>
<keyword evidence="6" id="KW-0808">Transferase</keyword>
<evidence type="ECO:0000256" key="4">
    <source>
        <dbReference type="ARBA" id="ARBA00022553"/>
    </source>
</evidence>
<reference evidence="10 11" key="1">
    <citation type="submission" date="2016-10" db="EMBL/GenBank/DDBJ databases">
        <authorList>
            <person name="de Groot N.N."/>
        </authorList>
    </citation>
    <scope>NUCLEOTIDE SEQUENCE [LARGE SCALE GENOMIC DNA]</scope>
    <source>
        <strain evidence="10 11">DSM 13305</strain>
    </source>
</reference>
<dbReference type="STRING" id="112903.SAMN04490178_10412"/>
<dbReference type="Pfam" id="PF03610">
    <property type="entry name" value="EIIA-man"/>
    <property type="match status" value="1"/>
</dbReference>
<dbReference type="Gene3D" id="3.40.50.510">
    <property type="entry name" value="Phosphotransferase system, mannose-type IIA component"/>
    <property type="match status" value="1"/>
</dbReference>
<keyword evidence="2" id="KW-0813">Transport</keyword>
<feature type="domain" description="PTS EIIA type-4" evidence="9">
    <location>
        <begin position="1"/>
        <end position="125"/>
    </location>
</feature>
<keyword evidence="7" id="KW-0598">Phosphotransferase system</keyword>
<evidence type="ECO:0000259" key="9">
    <source>
        <dbReference type="PROSITE" id="PS51096"/>
    </source>
</evidence>
<name>A0A1H8RMN0_9FIRM</name>
<dbReference type="NCBIfam" id="TIGR00824">
    <property type="entry name" value="EIIA-man"/>
    <property type="match status" value="1"/>
</dbReference>
<dbReference type="GO" id="GO:0016020">
    <property type="term" value="C:membrane"/>
    <property type="evidence" value="ECO:0007669"/>
    <property type="project" value="InterPro"/>
</dbReference>
<dbReference type="AlphaFoldDB" id="A0A1H8RMN0"/>
<dbReference type="Proteomes" id="UP000198847">
    <property type="component" value="Unassembled WGS sequence"/>
</dbReference>
<keyword evidence="8" id="KW-0418">Kinase</keyword>
<keyword evidence="5" id="KW-0762">Sugar transport</keyword>
<evidence type="ECO:0000256" key="6">
    <source>
        <dbReference type="ARBA" id="ARBA00022679"/>
    </source>
</evidence>
<dbReference type="PANTHER" id="PTHR33799:SF1">
    <property type="entry name" value="PTS SYSTEM MANNOSE-SPECIFIC EIIAB COMPONENT-RELATED"/>
    <property type="match status" value="1"/>
</dbReference>
<evidence type="ECO:0000313" key="10">
    <source>
        <dbReference type="EMBL" id="SEO67592.1"/>
    </source>
</evidence>
<evidence type="ECO:0000313" key="11">
    <source>
        <dbReference type="Proteomes" id="UP000198847"/>
    </source>
</evidence>
<keyword evidence="11" id="KW-1185">Reference proteome</keyword>